<feature type="region of interest" description="Disordered" evidence="3">
    <location>
        <begin position="118"/>
        <end position="149"/>
    </location>
</feature>
<evidence type="ECO:0000256" key="1">
    <source>
        <dbReference type="ARBA" id="ARBA00008455"/>
    </source>
</evidence>
<feature type="domain" description="Peptidase C1A papain C-terminal" evidence="4">
    <location>
        <begin position="1"/>
        <end position="128"/>
    </location>
</feature>
<dbReference type="AlphaFoldDB" id="A0ABC8UTY2"/>
<dbReference type="Pfam" id="PF00112">
    <property type="entry name" value="Peptidase_C1"/>
    <property type="match status" value="1"/>
</dbReference>
<dbReference type="PANTHER" id="PTHR12411">
    <property type="entry name" value="CYSTEINE PROTEASE FAMILY C1-RELATED"/>
    <property type="match status" value="1"/>
</dbReference>
<keyword evidence="6" id="KW-1185">Reference proteome</keyword>
<organism evidence="5 6">
    <name type="scientific">Ilex paraguariensis</name>
    <name type="common">yerba mate</name>
    <dbReference type="NCBI Taxonomy" id="185542"/>
    <lineage>
        <taxon>Eukaryota</taxon>
        <taxon>Viridiplantae</taxon>
        <taxon>Streptophyta</taxon>
        <taxon>Embryophyta</taxon>
        <taxon>Tracheophyta</taxon>
        <taxon>Spermatophyta</taxon>
        <taxon>Magnoliopsida</taxon>
        <taxon>eudicotyledons</taxon>
        <taxon>Gunneridae</taxon>
        <taxon>Pentapetalae</taxon>
        <taxon>asterids</taxon>
        <taxon>campanulids</taxon>
        <taxon>Aquifoliales</taxon>
        <taxon>Aquifoliaceae</taxon>
        <taxon>Ilex</taxon>
    </lineage>
</organism>
<dbReference type="SUPFAM" id="SSF54001">
    <property type="entry name" value="Cysteine proteinases"/>
    <property type="match status" value="1"/>
</dbReference>
<evidence type="ECO:0000256" key="2">
    <source>
        <dbReference type="ARBA" id="ARBA00023157"/>
    </source>
</evidence>
<proteinExistence type="inferred from homology"/>
<comment type="caution">
    <text evidence="5">The sequence shown here is derived from an EMBL/GenBank/DDBJ whole genome shotgun (WGS) entry which is preliminary data.</text>
</comment>
<dbReference type="InterPro" id="IPR025660">
    <property type="entry name" value="Pept_his_AS"/>
</dbReference>
<name>A0ABC8UTY2_9AQUA</name>
<dbReference type="InterPro" id="IPR013128">
    <property type="entry name" value="Peptidase_C1A"/>
</dbReference>
<feature type="non-terminal residue" evidence="5">
    <location>
        <position position="1"/>
    </location>
</feature>
<dbReference type="EMBL" id="CAUOFW020008888">
    <property type="protein sequence ID" value="CAK9184222.1"/>
    <property type="molecule type" value="Genomic_DNA"/>
</dbReference>
<protein>
    <recommendedName>
        <fullName evidence="4">Peptidase C1A papain C-terminal domain-containing protein</fullName>
    </recommendedName>
</protein>
<dbReference type="PROSITE" id="PS00639">
    <property type="entry name" value="THIOL_PROTEASE_HIS"/>
    <property type="match status" value="1"/>
</dbReference>
<dbReference type="PROSITE" id="PS00640">
    <property type="entry name" value="THIOL_PROTEASE_ASN"/>
    <property type="match status" value="1"/>
</dbReference>
<comment type="similarity">
    <text evidence="1">Belongs to the peptidase C1 family.</text>
</comment>
<evidence type="ECO:0000259" key="4">
    <source>
        <dbReference type="SMART" id="SM00645"/>
    </source>
</evidence>
<dbReference type="InterPro" id="IPR025661">
    <property type="entry name" value="Pept_asp_AS"/>
</dbReference>
<dbReference type="Gene3D" id="3.90.70.10">
    <property type="entry name" value="Cysteine proteinases"/>
    <property type="match status" value="1"/>
</dbReference>
<keyword evidence="2" id="KW-1015">Disulfide bond</keyword>
<evidence type="ECO:0000256" key="3">
    <source>
        <dbReference type="SAM" id="MobiDB-lite"/>
    </source>
</evidence>
<dbReference type="InterPro" id="IPR038765">
    <property type="entry name" value="Papain-like_cys_pep_sf"/>
</dbReference>
<evidence type="ECO:0000313" key="5">
    <source>
        <dbReference type="EMBL" id="CAK9184222.1"/>
    </source>
</evidence>
<evidence type="ECO:0000313" key="6">
    <source>
        <dbReference type="Proteomes" id="UP001642360"/>
    </source>
</evidence>
<dbReference type="InterPro" id="IPR000668">
    <property type="entry name" value="Peptidase_C1A_C"/>
</dbReference>
<accession>A0ABC8UTY2</accession>
<reference evidence="5 6" key="1">
    <citation type="submission" date="2024-02" db="EMBL/GenBank/DDBJ databases">
        <authorList>
            <person name="Vignale AGUSTIN F."/>
            <person name="Sosa J E."/>
            <person name="Modenutti C."/>
        </authorList>
    </citation>
    <scope>NUCLEOTIDE SEQUENCE [LARGE SCALE GENOMIC DNA]</scope>
</reference>
<gene>
    <name evidence="5" type="ORF">ILEXP_LOCUS54525</name>
</gene>
<dbReference type="SMART" id="SM00645">
    <property type="entry name" value="Pept_C1"/>
    <property type="match status" value="1"/>
</dbReference>
<dbReference type="Proteomes" id="UP001642360">
    <property type="component" value="Unassembled WGS sequence"/>
</dbReference>
<sequence length="159" mass="17697">QKLVDSDTLNGGCKGGFESNSLHFVLVRGNSELVAINEYEYIPPYSEKALQTAVANQPGILTGKCGAAVDHAVLAVGYGTENHRDYWIVKNTWGWKWGEAGYIRLERNLQRTKEGRCGIATRDQRQPTGSEGDEGHSCKTQDLWDSGKEEQCLRSFWSS</sequence>